<dbReference type="AlphaFoldDB" id="A0A9P9D5E2"/>
<organism evidence="2 3">
    <name type="scientific">Dendryphion nanum</name>
    <dbReference type="NCBI Taxonomy" id="256645"/>
    <lineage>
        <taxon>Eukaryota</taxon>
        <taxon>Fungi</taxon>
        <taxon>Dikarya</taxon>
        <taxon>Ascomycota</taxon>
        <taxon>Pezizomycotina</taxon>
        <taxon>Dothideomycetes</taxon>
        <taxon>Pleosporomycetidae</taxon>
        <taxon>Pleosporales</taxon>
        <taxon>Torulaceae</taxon>
        <taxon>Dendryphion</taxon>
    </lineage>
</organism>
<comment type="caution">
    <text evidence="2">The sequence shown here is derived from an EMBL/GenBank/DDBJ whole genome shotgun (WGS) entry which is preliminary data.</text>
</comment>
<feature type="region of interest" description="Disordered" evidence="1">
    <location>
        <begin position="1"/>
        <end position="63"/>
    </location>
</feature>
<dbReference type="Proteomes" id="UP000700596">
    <property type="component" value="Unassembled WGS sequence"/>
</dbReference>
<gene>
    <name evidence="2" type="ORF">B0J11DRAFT_542285</name>
</gene>
<dbReference type="OrthoDB" id="193467at2759"/>
<feature type="compositionally biased region" description="Low complexity" evidence="1">
    <location>
        <begin position="22"/>
        <end position="36"/>
    </location>
</feature>
<proteinExistence type="predicted"/>
<keyword evidence="3" id="KW-1185">Reference proteome</keyword>
<name>A0A9P9D5E2_9PLEO</name>
<reference evidence="2" key="1">
    <citation type="journal article" date="2021" name="Nat. Commun.">
        <title>Genetic determinants of endophytism in the Arabidopsis root mycobiome.</title>
        <authorList>
            <person name="Mesny F."/>
            <person name="Miyauchi S."/>
            <person name="Thiergart T."/>
            <person name="Pickel B."/>
            <person name="Atanasova L."/>
            <person name="Karlsson M."/>
            <person name="Huettel B."/>
            <person name="Barry K.W."/>
            <person name="Haridas S."/>
            <person name="Chen C."/>
            <person name="Bauer D."/>
            <person name="Andreopoulos W."/>
            <person name="Pangilinan J."/>
            <person name="LaButti K."/>
            <person name="Riley R."/>
            <person name="Lipzen A."/>
            <person name="Clum A."/>
            <person name="Drula E."/>
            <person name="Henrissat B."/>
            <person name="Kohler A."/>
            <person name="Grigoriev I.V."/>
            <person name="Martin F.M."/>
            <person name="Hacquard S."/>
        </authorList>
    </citation>
    <scope>NUCLEOTIDE SEQUENCE</scope>
    <source>
        <strain evidence="2">MPI-CAGE-CH-0243</strain>
    </source>
</reference>
<feature type="compositionally biased region" description="Polar residues" evidence="1">
    <location>
        <begin position="435"/>
        <end position="446"/>
    </location>
</feature>
<evidence type="ECO:0000256" key="1">
    <source>
        <dbReference type="SAM" id="MobiDB-lite"/>
    </source>
</evidence>
<sequence length="562" mass="63235">MAKKHAPSYTHTKPSYVHPSLQSARSPPASPTSPQSVNERLQQLRREQTPRASTERRDEITEVVTQRTVPPNLRRILHMAEVDAPRPKPGSRSRIAALRRGGHRPPPGPAAPNSWLNASRDAQVHIRGGAGLDKEEQPVGFGLLAKAHNDDFKRLPRPGSLIHYCLKTFAENWEELAIYEQHNLPLLQAQLKEPLLSYLWLYGKENCLSTKTFKILFGGDSDGSSSSGSADIKFLDLTGLISREYTLEALHRSLRKSFPKTSASEGISSLSLRSPKNKESTTPTLADSWDQDDIACSSSTNIMTLGTPIFPNLTRLSLAHPGSAASWSELVDFSKHLNTLTHLSLAYWPRPSMTNPTKARSMAARYVTLDALHGADVSDDEDDWSEATNIIRRLSHETYCLQWLDLEGCTWHKALTYNPHTPSRFQRPTPRDTSVRWNEATNSQTGPDWTGSWRQITYLNLSQGWIPKDFERLRAAPASKVAVQFLVWLSDHKNNPRYVNQFRTGPGYDGIDWLRRERESRTVADEIKMQRNSGEVGEFCKVDFGWDPREKAPKVDSDEDGA</sequence>
<dbReference type="EMBL" id="JAGMWT010000020">
    <property type="protein sequence ID" value="KAH7112913.1"/>
    <property type="molecule type" value="Genomic_DNA"/>
</dbReference>
<accession>A0A9P9D5E2</accession>
<evidence type="ECO:0000313" key="2">
    <source>
        <dbReference type="EMBL" id="KAH7112913.1"/>
    </source>
</evidence>
<feature type="region of interest" description="Disordered" evidence="1">
    <location>
        <begin position="422"/>
        <end position="446"/>
    </location>
</feature>
<evidence type="ECO:0000313" key="3">
    <source>
        <dbReference type="Proteomes" id="UP000700596"/>
    </source>
</evidence>
<protein>
    <submittedName>
        <fullName evidence="2">Uncharacterized protein</fullName>
    </submittedName>
</protein>
<feature type="compositionally biased region" description="Basic and acidic residues" evidence="1">
    <location>
        <begin position="42"/>
        <end position="60"/>
    </location>
</feature>